<feature type="transmembrane region" description="Helical" evidence="20">
    <location>
        <begin position="596"/>
        <end position="613"/>
    </location>
</feature>
<dbReference type="RefSeq" id="WP_090865359.1">
    <property type="nucleotide sequence ID" value="NZ_FNYE01000007.1"/>
</dbReference>
<feature type="transmembrane region" description="Helical" evidence="20">
    <location>
        <begin position="742"/>
        <end position="763"/>
    </location>
</feature>
<keyword evidence="12 18" id="KW-0249">Electron transport</keyword>
<keyword evidence="15" id="KW-0186">Copper</keyword>
<dbReference type="Pfam" id="PF00115">
    <property type="entry name" value="COX1"/>
    <property type="match status" value="1"/>
</dbReference>
<evidence type="ECO:0000256" key="6">
    <source>
        <dbReference type="ARBA" id="ARBA00022475"/>
    </source>
</evidence>
<evidence type="ECO:0000256" key="19">
    <source>
        <dbReference type="SAM" id="MobiDB-lite"/>
    </source>
</evidence>
<evidence type="ECO:0000256" key="15">
    <source>
        <dbReference type="ARBA" id="ARBA00023008"/>
    </source>
</evidence>
<dbReference type="Gene3D" id="1.20.120.80">
    <property type="entry name" value="Cytochrome c oxidase, subunit III, four-helix bundle"/>
    <property type="match status" value="1"/>
</dbReference>
<evidence type="ECO:0000256" key="20">
    <source>
        <dbReference type="SAM" id="Phobius"/>
    </source>
</evidence>
<evidence type="ECO:0000256" key="7">
    <source>
        <dbReference type="ARBA" id="ARBA00022617"/>
    </source>
</evidence>
<dbReference type="PROSITE" id="PS50855">
    <property type="entry name" value="COX1"/>
    <property type="match status" value="1"/>
</dbReference>
<dbReference type="InterPro" id="IPR035973">
    <property type="entry name" value="Cyt_c_oxidase_su3-like_sf"/>
</dbReference>
<reference evidence="24" key="1">
    <citation type="submission" date="2016-10" db="EMBL/GenBank/DDBJ databases">
        <authorList>
            <person name="Varghese N."/>
            <person name="Submissions S."/>
        </authorList>
    </citation>
    <scope>NUCLEOTIDE SEQUENCE [LARGE SCALE GENOMIC DNA]</scope>
    <source>
        <strain evidence="24">LMG 26031</strain>
    </source>
</reference>
<feature type="transmembrane region" description="Helical" evidence="20">
    <location>
        <begin position="372"/>
        <end position="394"/>
    </location>
</feature>
<dbReference type="AlphaFoldDB" id="A0A1H6WJB8"/>
<keyword evidence="9 18" id="KW-0812">Transmembrane</keyword>
<dbReference type="GO" id="GO:0022904">
    <property type="term" value="P:respiratory electron transport chain"/>
    <property type="evidence" value="ECO:0007669"/>
    <property type="project" value="InterPro"/>
</dbReference>
<name>A0A1H6WJB8_9BURK</name>
<feature type="transmembrane region" description="Helical" evidence="20">
    <location>
        <begin position="220"/>
        <end position="247"/>
    </location>
</feature>
<feature type="domain" description="Cytochrome oxidase subunit I profile" evidence="22">
    <location>
        <begin position="29"/>
        <end position="550"/>
    </location>
</feature>
<dbReference type="PANTHER" id="PTHR10422">
    <property type="entry name" value="CYTOCHROME C OXIDASE SUBUNIT 1"/>
    <property type="match status" value="1"/>
</dbReference>
<evidence type="ECO:0000313" key="24">
    <source>
        <dbReference type="Proteomes" id="UP000198866"/>
    </source>
</evidence>
<keyword evidence="14" id="KW-0408">Iron</keyword>
<evidence type="ECO:0000256" key="10">
    <source>
        <dbReference type="ARBA" id="ARBA00022723"/>
    </source>
</evidence>
<feature type="transmembrane region" description="Helical" evidence="20">
    <location>
        <begin position="490"/>
        <end position="511"/>
    </location>
</feature>
<feature type="transmembrane region" description="Helical" evidence="20">
    <location>
        <begin position="701"/>
        <end position="727"/>
    </location>
</feature>
<feature type="transmembrane region" description="Helical" evidence="20">
    <location>
        <begin position="450"/>
        <end position="470"/>
    </location>
</feature>
<feature type="transmembrane region" description="Helical" evidence="20">
    <location>
        <begin position="303"/>
        <end position="325"/>
    </location>
</feature>
<dbReference type="GO" id="GO:0005886">
    <property type="term" value="C:plasma membrane"/>
    <property type="evidence" value="ECO:0007669"/>
    <property type="project" value="UniProtKB-SubCell"/>
</dbReference>
<evidence type="ECO:0000256" key="9">
    <source>
        <dbReference type="ARBA" id="ARBA00022692"/>
    </source>
</evidence>
<feature type="transmembrane region" description="Helical" evidence="20">
    <location>
        <begin position="775"/>
        <end position="792"/>
    </location>
</feature>
<proteinExistence type="inferred from homology"/>
<keyword evidence="24" id="KW-1185">Reference proteome</keyword>
<dbReference type="NCBIfam" id="TIGR02891">
    <property type="entry name" value="CtaD_CoxA"/>
    <property type="match status" value="1"/>
</dbReference>
<keyword evidence="10" id="KW-0479">Metal-binding</keyword>
<comment type="pathway">
    <text evidence="2">Energy metabolism; oxidative phosphorylation.</text>
</comment>
<keyword evidence="5 18" id="KW-0813">Transport</keyword>
<feature type="region of interest" description="Disordered" evidence="19">
    <location>
        <begin position="654"/>
        <end position="684"/>
    </location>
</feature>
<feature type="domain" description="Heme-copper oxidase subunit III family profile" evidence="21">
    <location>
        <begin position="585"/>
        <end position="877"/>
    </location>
</feature>
<dbReference type="GO" id="GO:0004129">
    <property type="term" value="F:cytochrome-c oxidase activity"/>
    <property type="evidence" value="ECO:0007669"/>
    <property type="project" value="UniProtKB-EC"/>
</dbReference>
<evidence type="ECO:0000256" key="14">
    <source>
        <dbReference type="ARBA" id="ARBA00023004"/>
    </source>
</evidence>
<feature type="compositionally biased region" description="Polar residues" evidence="19">
    <location>
        <begin position="665"/>
        <end position="684"/>
    </location>
</feature>
<feature type="transmembrane region" description="Helical" evidence="20">
    <location>
        <begin position="57"/>
        <end position="75"/>
    </location>
</feature>
<comment type="similarity">
    <text evidence="3 18">Belongs to the heme-copper respiratory oxidase family.</text>
</comment>
<dbReference type="InterPro" id="IPR014241">
    <property type="entry name" value="Cyt_c_oxidase_su1_bac"/>
</dbReference>
<dbReference type="InterPro" id="IPR023615">
    <property type="entry name" value="Cyt_c_Oxase_su1_BS"/>
</dbReference>
<dbReference type="UniPathway" id="UPA00705"/>
<dbReference type="EMBL" id="FNYE01000007">
    <property type="protein sequence ID" value="SEJ17028.1"/>
    <property type="molecule type" value="Genomic_DNA"/>
</dbReference>
<dbReference type="PANTHER" id="PTHR10422:SF35">
    <property type="entry name" value="CYTOCHROME BO(3) UBIQUINOL OXIDASE SUBUNIT 1"/>
    <property type="match status" value="1"/>
</dbReference>
<comment type="subcellular location">
    <subcellularLocation>
        <location evidence="1">Cell membrane</location>
        <topology evidence="1">Multi-pass membrane protein</topology>
    </subcellularLocation>
</comment>
<dbReference type="Pfam" id="PF00510">
    <property type="entry name" value="COX3"/>
    <property type="match status" value="1"/>
</dbReference>
<evidence type="ECO:0000256" key="1">
    <source>
        <dbReference type="ARBA" id="ARBA00004651"/>
    </source>
</evidence>
<evidence type="ECO:0000256" key="17">
    <source>
        <dbReference type="ARBA" id="ARBA00047816"/>
    </source>
</evidence>
<evidence type="ECO:0000256" key="12">
    <source>
        <dbReference type="ARBA" id="ARBA00022982"/>
    </source>
</evidence>
<dbReference type="GO" id="GO:0015990">
    <property type="term" value="P:electron transport coupled proton transport"/>
    <property type="evidence" value="ECO:0007669"/>
    <property type="project" value="InterPro"/>
</dbReference>
<evidence type="ECO:0000256" key="8">
    <source>
        <dbReference type="ARBA" id="ARBA00022660"/>
    </source>
</evidence>
<feature type="transmembrane region" description="Helical" evidence="20">
    <location>
        <begin position="103"/>
        <end position="124"/>
    </location>
</feature>
<feature type="transmembrane region" description="Helical" evidence="20">
    <location>
        <begin position="619"/>
        <end position="635"/>
    </location>
</feature>
<evidence type="ECO:0000259" key="21">
    <source>
        <dbReference type="PROSITE" id="PS50253"/>
    </source>
</evidence>
<dbReference type="InterPro" id="IPR013833">
    <property type="entry name" value="Cyt_c_oxidase_su3_a-hlx"/>
</dbReference>
<feature type="transmembrane region" description="Helical" evidence="20">
    <location>
        <begin position="855"/>
        <end position="875"/>
    </location>
</feature>
<comment type="catalytic activity">
    <reaction evidence="17">
        <text>4 Fe(II)-[cytochrome c] + O2 + 8 H(+)(in) = 4 Fe(III)-[cytochrome c] + 2 H2O + 4 H(+)(out)</text>
        <dbReference type="Rhea" id="RHEA:11436"/>
        <dbReference type="Rhea" id="RHEA-COMP:10350"/>
        <dbReference type="Rhea" id="RHEA-COMP:14399"/>
        <dbReference type="ChEBI" id="CHEBI:15377"/>
        <dbReference type="ChEBI" id="CHEBI:15378"/>
        <dbReference type="ChEBI" id="CHEBI:15379"/>
        <dbReference type="ChEBI" id="CHEBI:29033"/>
        <dbReference type="ChEBI" id="CHEBI:29034"/>
        <dbReference type="EC" id="7.1.1.9"/>
    </reaction>
</comment>
<evidence type="ECO:0000256" key="2">
    <source>
        <dbReference type="ARBA" id="ARBA00004673"/>
    </source>
</evidence>
<evidence type="ECO:0000259" key="22">
    <source>
        <dbReference type="PROSITE" id="PS50855"/>
    </source>
</evidence>
<evidence type="ECO:0000313" key="23">
    <source>
        <dbReference type="EMBL" id="SEJ17028.1"/>
    </source>
</evidence>
<evidence type="ECO:0000256" key="4">
    <source>
        <dbReference type="ARBA" id="ARBA00012949"/>
    </source>
</evidence>
<evidence type="ECO:0000256" key="3">
    <source>
        <dbReference type="ARBA" id="ARBA00009578"/>
    </source>
</evidence>
<feature type="transmembrane region" description="Helical" evidence="20">
    <location>
        <begin position="406"/>
        <end position="429"/>
    </location>
</feature>
<accession>A0A1H6WJB8</accession>
<dbReference type="GO" id="GO:0006119">
    <property type="term" value="P:oxidative phosphorylation"/>
    <property type="evidence" value="ECO:0007669"/>
    <property type="project" value="UniProtKB-UniPathway"/>
</dbReference>
<dbReference type="CDD" id="cd01662">
    <property type="entry name" value="Ubiquinol_Oxidase_I"/>
    <property type="match status" value="1"/>
</dbReference>
<dbReference type="PROSITE" id="PS00077">
    <property type="entry name" value="COX1_CUB"/>
    <property type="match status" value="1"/>
</dbReference>
<keyword evidence="6" id="KW-1003">Cell membrane</keyword>
<evidence type="ECO:0000256" key="16">
    <source>
        <dbReference type="ARBA" id="ARBA00023136"/>
    </source>
</evidence>
<feature type="transmembrane region" description="Helical" evidence="20">
    <location>
        <begin position="267"/>
        <end position="291"/>
    </location>
</feature>
<dbReference type="Gene3D" id="1.20.210.10">
    <property type="entry name" value="Cytochrome c oxidase-like, subunit I domain"/>
    <property type="match status" value="1"/>
</dbReference>
<gene>
    <name evidence="23" type="ORF">SAMN05192539_1007144</name>
</gene>
<feature type="transmembrane region" description="Helical" evidence="20">
    <location>
        <begin position="182"/>
        <end position="208"/>
    </location>
</feature>
<keyword evidence="13 20" id="KW-1133">Transmembrane helix</keyword>
<keyword evidence="8 18" id="KW-0679">Respiratory chain</keyword>
<dbReference type="EC" id="7.1.1.9" evidence="4"/>
<sequence length="879" mass="97464">MSTAEPRIERVDADVSLKDGPDAPQCARDALAVTWSDPRGLVGMLSAVNHKTIARRFVITTFAFFVLAGMLALAMRTQLARPDSRLIGPELYDQLFTMHGSTMMFLFAVPVMQAVAGYLVPLMIGARTVAFPRMNAYAYWVFLFGGLMLYTYFAIGSGPRAGWFSYVPLAGPDYATGKGSDVWAQMITFTELSALLEAVVLITTILKMRAPGMSLNRMPLFVWAILVTQFMVLFAMPAIMLASTALILDRLVGTQFYNPSLGGDVLLWQHLFWFFGHPEVYLIFIPALGYMSSIIATFSRRPVFGYPAMVLALIATAFLAFGLWVHHMFATSVPALGKSFFTAASVMIAIPSGMQIYCWLATLLTGRLNLKVPLLFVLAFFFILVLGGLTGVMLGSVSLDLQVHDTYFVVAHLHYVLLGGAVFPLFGAFHYWFPKVTGRMLDARLGQWQFWLFFIGFNVTFFPMHLLGLHGMPRRVWTYPHGMGWDTMNLGATAGAYMIALSVLLFIVNVVRSARHGERAPADPWGADTLEWSTPSPPPAHNFDALPVVHGRHPLWEPAREPRWVSGLTAGAREVLTTSVLDARPDTRPLFPSPSLWPFLSAVATTVFFIGSIYTPSAVWWGTLPVAVAMIAWFWPTRRFNAIARALERWPESADDATAKPVHAATTSQPSRTSRTASPDQRPSTLDVRNLASFGFGSRSLMWWATAGLMLIEGTVFAIAVAMYFYLHSVNAAWPMHAPPPSLMWGSLNTVVLLLSIAPNELARRAAQKGHREDARLWLAVCLAFAVVFLVLRGFEFAALNVMWYANAYGSIVWLLLGLHTTHLVTDTVDTAVLALLLYTGPFEGKRLVDTSENAVYWYFVVLSWLPVYAVIYLAPRML</sequence>
<dbReference type="InterPro" id="IPR036927">
    <property type="entry name" value="Cyt_c_oxase-like_su1_sf"/>
</dbReference>
<dbReference type="InterPro" id="IPR023616">
    <property type="entry name" value="Cyt_c_oxase-like_su1_dom"/>
</dbReference>
<feature type="transmembrane region" description="Helical" evidence="20">
    <location>
        <begin position="340"/>
        <end position="360"/>
    </location>
</feature>
<dbReference type="GO" id="GO:0046872">
    <property type="term" value="F:metal ion binding"/>
    <property type="evidence" value="ECO:0007669"/>
    <property type="project" value="UniProtKB-KW"/>
</dbReference>
<dbReference type="Proteomes" id="UP000198866">
    <property type="component" value="Unassembled WGS sequence"/>
</dbReference>
<evidence type="ECO:0000256" key="13">
    <source>
        <dbReference type="ARBA" id="ARBA00022989"/>
    </source>
</evidence>
<keyword evidence="7 18" id="KW-0349">Heme</keyword>
<evidence type="ECO:0000256" key="11">
    <source>
        <dbReference type="ARBA" id="ARBA00022967"/>
    </source>
</evidence>
<organism evidence="23 24">
    <name type="scientific">Paraburkholderia diazotrophica</name>
    <dbReference type="NCBI Taxonomy" id="667676"/>
    <lineage>
        <taxon>Bacteria</taxon>
        <taxon>Pseudomonadati</taxon>
        <taxon>Pseudomonadota</taxon>
        <taxon>Betaproteobacteria</taxon>
        <taxon>Burkholderiales</taxon>
        <taxon>Burkholderiaceae</taxon>
        <taxon>Paraburkholderia</taxon>
    </lineage>
</organism>
<protein>
    <recommendedName>
        <fullName evidence="4">cytochrome-c oxidase</fullName>
        <ecNumber evidence="4">7.1.1.9</ecNumber>
    </recommendedName>
</protein>
<dbReference type="SUPFAM" id="SSF81442">
    <property type="entry name" value="Cytochrome c oxidase subunit I-like"/>
    <property type="match status" value="1"/>
</dbReference>
<keyword evidence="16 20" id="KW-0472">Membrane</keyword>
<dbReference type="OrthoDB" id="9803294at2"/>
<dbReference type="PRINTS" id="PR01165">
    <property type="entry name" value="CYCOXIDASEI"/>
</dbReference>
<feature type="transmembrane region" description="Helical" evidence="20">
    <location>
        <begin position="136"/>
        <end position="155"/>
    </location>
</feature>
<dbReference type="GO" id="GO:0020037">
    <property type="term" value="F:heme binding"/>
    <property type="evidence" value="ECO:0007669"/>
    <property type="project" value="InterPro"/>
</dbReference>
<dbReference type="InterPro" id="IPR000883">
    <property type="entry name" value="Cyt_C_Oxase_1"/>
</dbReference>
<dbReference type="SUPFAM" id="SSF81452">
    <property type="entry name" value="Cytochrome c oxidase subunit III-like"/>
    <property type="match status" value="1"/>
</dbReference>
<feature type="transmembrane region" description="Helical" evidence="20">
    <location>
        <begin position="798"/>
        <end position="817"/>
    </location>
</feature>
<keyword evidence="11" id="KW-1278">Translocase</keyword>
<dbReference type="PROSITE" id="PS50253">
    <property type="entry name" value="COX3"/>
    <property type="match status" value="1"/>
</dbReference>
<evidence type="ECO:0000256" key="5">
    <source>
        <dbReference type="ARBA" id="ARBA00022448"/>
    </source>
</evidence>
<dbReference type="STRING" id="667676.SAMN05192539_1007144"/>
<evidence type="ECO:0000256" key="18">
    <source>
        <dbReference type="RuleBase" id="RU000370"/>
    </source>
</evidence>
<dbReference type="InterPro" id="IPR000298">
    <property type="entry name" value="Cyt_c_oxidase-like_su3"/>
</dbReference>